<evidence type="ECO:0000259" key="2">
    <source>
        <dbReference type="Pfam" id="PF18962"/>
    </source>
</evidence>
<dbReference type="RefSeq" id="WP_137338966.1">
    <property type="nucleotide sequence ID" value="NZ_SZVO01000002.1"/>
</dbReference>
<reference evidence="3 4" key="1">
    <citation type="submission" date="2019-05" db="EMBL/GenBank/DDBJ databases">
        <title>Dyadobacter AR-3-8 sp. nov., isolated from arctic soil.</title>
        <authorList>
            <person name="Chaudhary D.K."/>
        </authorList>
    </citation>
    <scope>NUCLEOTIDE SEQUENCE [LARGE SCALE GENOMIC DNA]</scope>
    <source>
        <strain evidence="3 4">AR-3-8</strain>
    </source>
</reference>
<dbReference type="InterPro" id="IPR006626">
    <property type="entry name" value="PbH1"/>
</dbReference>
<proteinExistence type="predicted"/>
<feature type="signal peptide" evidence="1">
    <location>
        <begin position="1"/>
        <end position="19"/>
    </location>
</feature>
<dbReference type="Pfam" id="PF18962">
    <property type="entry name" value="Por_Secre_tail"/>
    <property type="match status" value="1"/>
</dbReference>
<dbReference type="OrthoDB" id="614750at2"/>
<feature type="domain" description="Secretion system C-terminal sorting" evidence="2">
    <location>
        <begin position="897"/>
        <end position="963"/>
    </location>
</feature>
<dbReference type="SMART" id="SM00710">
    <property type="entry name" value="PbH1"/>
    <property type="match status" value="7"/>
</dbReference>
<protein>
    <recommendedName>
        <fullName evidence="2">Secretion system C-terminal sorting domain-containing protein</fullName>
    </recommendedName>
</protein>
<organism evidence="3 4">
    <name type="scientific">Dyadobacter frigoris</name>
    <dbReference type="NCBI Taxonomy" id="2576211"/>
    <lineage>
        <taxon>Bacteria</taxon>
        <taxon>Pseudomonadati</taxon>
        <taxon>Bacteroidota</taxon>
        <taxon>Cytophagia</taxon>
        <taxon>Cytophagales</taxon>
        <taxon>Spirosomataceae</taxon>
        <taxon>Dyadobacter</taxon>
    </lineage>
</organism>
<dbReference type="InterPro" id="IPR026444">
    <property type="entry name" value="Secre_tail"/>
</dbReference>
<gene>
    <name evidence="3" type="ORF">FDK13_05400</name>
</gene>
<evidence type="ECO:0000256" key="1">
    <source>
        <dbReference type="SAM" id="SignalP"/>
    </source>
</evidence>
<comment type="caution">
    <text evidence="3">The sequence shown here is derived from an EMBL/GenBank/DDBJ whole genome shotgun (WGS) entry which is preliminary data.</text>
</comment>
<evidence type="ECO:0000313" key="3">
    <source>
        <dbReference type="EMBL" id="TKT93290.1"/>
    </source>
</evidence>
<feature type="chain" id="PRO_5020217853" description="Secretion system C-terminal sorting domain-containing protein" evidence="1">
    <location>
        <begin position="20"/>
        <end position="966"/>
    </location>
</feature>
<sequence length="966" mass="102172">MKKSLLFLLLVLSGFKTFATKFIVTTTSDLSSPGETTLRDAINSFNVAGTGPHEINFQVAGTIVLNSNLPTIKNTNLQINGYTAPGSSIGSINSRNITVAINLNGYNGFNIYSEGGVTISGLSIYNTGPITSNIGIQATYTFIAGIWIWGCYLGIKETGAADGTTNTNCGIKLIGGNPGSFFTATIGTNGDGMQDAAEGNVITNTYYNPDRYEDYSVNCGIVAVYVNDLIIAGNYIGPTDKTGNTVSISNTNKNGGIFIRQCKRITVGTNGNEVSDAFEGNVISGNGRDGIKLMDVSELVIAGNIVGLGSDGSTELGNGIINGLSTTIVKTGTNGIAFALASDLNLNIRIGTNGDGKSDVLERNVISAHKQNVTENDFADGLEISKTQNILIAGNYIGTDITGTLPRGNANNGIGAYRGTGGQSMQISQLLIGYDDNVAGTSLEVMRNVISSNGENAIELLNMTGSTRKISGNFIGLNSSGIGNLGNRNGINIRGTGSVLVGTDGDGINDNLERNYICNNSSSGLLLNASNNIDDYNSPGRAINTKISGNNIGEDFQSQAAGNGYGVLVIHGSLNNIIGSDAGSPSTAKGNIIAHNVHSGVAIGNVTPDLVPGERVSIGNLVSRNSFYNNGGLPIDLLDRNKGVDVNDGILVNDGVNGPSFNNSNNALDYPIFTKFVVNTNNSITVSGYVGKGGASEEIAGSTINEVLNIEVYLEDDDGNQNGAVSVGFPRTAAHGEGKVFLGDVLTDNTGKFTDVTFNPASAVTQTDRITGTASRQSPNRSTSEFGIMSKDIILPVTLIVFQAKVLDNKVALNWSTAQEFNSDYYEVERSSDIKSWKKVAYIKSIGNSNKINKYSCLDEFPISGLTYYRLKQVDWDGTVTYFKIQSVNMTSPDFQIYPNPAKGILNIEGPQLKNIQILNKNGVTISNIPIKQLNPTKAVLDISLLPNDIYIIIMGNQAKKILKDF</sequence>
<dbReference type="EMBL" id="SZVO01000002">
    <property type="protein sequence ID" value="TKT93290.1"/>
    <property type="molecule type" value="Genomic_DNA"/>
</dbReference>
<keyword evidence="1" id="KW-0732">Signal</keyword>
<dbReference type="Proteomes" id="UP000304900">
    <property type="component" value="Unassembled WGS sequence"/>
</dbReference>
<evidence type="ECO:0000313" key="4">
    <source>
        <dbReference type="Proteomes" id="UP000304900"/>
    </source>
</evidence>
<keyword evidence="4" id="KW-1185">Reference proteome</keyword>
<name>A0A4U6D796_9BACT</name>
<accession>A0A4U6D796</accession>
<dbReference type="AlphaFoldDB" id="A0A4U6D796"/>